<evidence type="ECO:0000256" key="3">
    <source>
        <dbReference type="ARBA" id="ARBA00022884"/>
    </source>
</evidence>
<dbReference type="GO" id="GO:0005737">
    <property type="term" value="C:cytoplasm"/>
    <property type="evidence" value="ECO:0007669"/>
    <property type="project" value="UniProtKB-ARBA"/>
</dbReference>
<dbReference type="AlphaFoldDB" id="A0A4P6HMB0"/>
<dbReference type="Pfam" id="PF00829">
    <property type="entry name" value="Ribosomal_L21p"/>
    <property type="match status" value="1"/>
</dbReference>
<dbReference type="NCBIfam" id="TIGR00061">
    <property type="entry name" value="L21"/>
    <property type="match status" value="1"/>
</dbReference>
<dbReference type="PANTHER" id="PTHR21349:SF0">
    <property type="entry name" value="LARGE RIBOSOMAL SUBUNIT PROTEIN BL21M"/>
    <property type="match status" value="1"/>
</dbReference>
<keyword evidence="5 6" id="KW-0687">Ribonucleoprotein</keyword>
<organism evidence="8 9">
    <name type="scientific">Solidesulfovibrio carbinolicus</name>
    <dbReference type="NCBI Taxonomy" id="296842"/>
    <lineage>
        <taxon>Bacteria</taxon>
        <taxon>Pseudomonadati</taxon>
        <taxon>Thermodesulfobacteriota</taxon>
        <taxon>Desulfovibrionia</taxon>
        <taxon>Desulfovibrionales</taxon>
        <taxon>Desulfovibrionaceae</taxon>
        <taxon>Solidesulfovibrio</taxon>
    </lineage>
</organism>
<evidence type="ECO:0000256" key="4">
    <source>
        <dbReference type="ARBA" id="ARBA00022980"/>
    </source>
</evidence>
<dbReference type="GO" id="GO:0005840">
    <property type="term" value="C:ribosome"/>
    <property type="evidence" value="ECO:0007669"/>
    <property type="project" value="UniProtKB-KW"/>
</dbReference>
<dbReference type="SUPFAM" id="SSF141091">
    <property type="entry name" value="L21p-like"/>
    <property type="match status" value="1"/>
</dbReference>
<dbReference type="GO" id="GO:0006412">
    <property type="term" value="P:translation"/>
    <property type="evidence" value="ECO:0007669"/>
    <property type="project" value="UniProtKB-UniRule"/>
</dbReference>
<dbReference type="InterPro" id="IPR028909">
    <property type="entry name" value="bL21-like"/>
</dbReference>
<dbReference type="GO" id="GO:1990904">
    <property type="term" value="C:ribonucleoprotein complex"/>
    <property type="evidence" value="ECO:0007669"/>
    <property type="project" value="UniProtKB-KW"/>
</dbReference>
<comment type="subunit">
    <text evidence="6">Part of the 50S ribosomal subunit. Contacts protein L20.</text>
</comment>
<evidence type="ECO:0000256" key="6">
    <source>
        <dbReference type="HAMAP-Rule" id="MF_01363"/>
    </source>
</evidence>
<dbReference type="EMBL" id="CP026538">
    <property type="protein sequence ID" value="QAZ66228.1"/>
    <property type="molecule type" value="Genomic_DNA"/>
</dbReference>
<keyword evidence="2 6" id="KW-0699">rRNA-binding</keyword>
<dbReference type="PANTHER" id="PTHR21349">
    <property type="entry name" value="50S RIBOSOMAL PROTEIN L21"/>
    <property type="match status" value="1"/>
</dbReference>
<keyword evidence="9" id="KW-1185">Reference proteome</keyword>
<proteinExistence type="inferred from homology"/>
<evidence type="ECO:0000256" key="2">
    <source>
        <dbReference type="ARBA" id="ARBA00022730"/>
    </source>
</evidence>
<dbReference type="OrthoDB" id="9813334at2"/>
<comment type="function">
    <text evidence="6 7">This protein binds to 23S rRNA in the presence of protein L20.</text>
</comment>
<evidence type="ECO:0000313" key="9">
    <source>
        <dbReference type="Proteomes" id="UP000293296"/>
    </source>
</evidence>
<gene>
    <name evidence="6 8" type="primary">rplU</name>
    <name evidence="8" type="ORF">C3Y92_02825</name>
</gene>
<dbReference type="Proteomes" id="UP000293296">
    <property type="component" value="Chromosome"/>
</dbReference>
<dbReference type="GO" id="GO:0003735">
    <property type="term" value="F:structural constituent of ribosome"/>
    <property type="evidence" value="ECO:0007669"/>
    <property type="project" value="InterPro"/>
</dbReference>
<dbReference type="SMR" id="A0A4P6HMB0"/>
<keyword evidence="3 6" id="KW-0694">RNA-binding</keyword>
<evidence type="ECO:0000313" key="8">
    <source>
        <dbReference type="EMBL" id="QAZ66228.1"/>
    </source>
</evidence>
<reference evidence="8 9" key="1">
    <citation type="submission" date="2018-02" db="EMBL/GenBank/DDBJ databases">
        <title>Genome sequence of Desulfovibrio carbinolicus DSM 3852.</title>
        <authorList>
            <person name="Wilbanks E."/>
            <person name="Skennerton C.T."/>
            <person name="Orphan V.J."/>
        </authorList>
    </citation>
    <scope>NUCLEOTIDE SEQUENCE [LARGE SCALE GENOMIC DNA]</scope>
    <source>
        <strain evidence="8 9">DSM 3852</strain>
    </source>
</reference>
<dbReference type="InterPro" id="IPR036164">
    <property type="entry name" value="bL21-like_sf"/>
</dbReference>
<dbReference type="RefSeq" id="WP_006919251.1">
    <property type="nucleotide sequence ID" value="NZ_CP026538.1"/>
</dbReference>
<dbReference type="InterPro" id="IPR001787">
    <property type="entry name" value="Ribosomal_bL21"/>
</dbReference>
<evidence type="ECO:0000256" key="5">
    <source>
        <dbReference type="ARBA" id="ARBA00023274"/>
    </source>
</evidence>
<protein>
    <recommendedName>
        <fullName evidence="6">Large ribosomal subunit protein bL21</fullName>
    </recommendedName>
</protein>
<keyword evidence="4 6" id="KW-0689">Ribosomal protein</keyword>
<dbReference type="GO" id="GO:0019843">
    <property type="term" value="F:rRNA binding"/>
    <property type="evidence" value="ECO:0007669"/>
    <property type="project" value="UniProtKB-UniRule"/>
</dbReference>
<evidence type="ECO:0000256" key="1">
    <source>
        <dbReference type="ARBA" id="ARBA00008563"/>
    </source>
</evidence>
<dbReference type="KEGG" id="dcb:C3Y92_02825"/>
<accession>A0A4P6HMB0</accession>
<dbReference type="HAMAP" id="MF_01363">
    <property type="entry name" value="Ribosomal_bL21"/>
    <property type="match status" value="1"/>
</dbReference>
<comment type="similarity">
    <text evidence="1 6 7">Belongs to the bacterial ribosomal protein bL21 family.</text>
</comment>
<sequence>MYAIVMAGGKQYKVQEGATITVDLLAAEAGSEYVLDKVLMIGGGEAKIGAPYVAGAAVTCQVAGHVKGKKIVVFHKRRRKDSHKKQGHRQGYTQLKVTGIQA</sequence>
<name>A0A4P6HMB0_9BACT</name>
<evidence type="ECO:0000256" key="7">
    <source>
        <dbReference type="RuleBase" id="RU000562"/>
    </source>
</evidence>